<evidence type="ECO:0000256" key="1">
    <source>
        <dbReference type="ARBA" id="ARBA00022679"/>
    </source>
</evidence>
<keyword evidence="1 3" id="KW-0808">Transferase</keyword>
<dbReference type="OrthoDB" id="767964at2"/>
<reference evidence="4" key="1">
    <citation type="submission" date="2016-10" db="EMBL/GenBank/DDBJ databases">
        <authorList>
            <person name="Varghese N."/>
            <person name="Submissions S."/>
        </authorList>
    </citation>
    <scope>NUCLEOTIDE SEQUENCE [LARGE SCALE GENOMIC DNA]</scope>
    <source>
        <strain evidence="4">CGMCC 1.6489</strain>
    </source>
</reference>
<dbReference type="SMART" id="SM00672">
    <property type="entry name" value="CAP10"/>
    <property type="match status" value="1"/>
</dbReference>
<evidence type="ECO:0000313" key="3">
    <source>
        <dbReference type="EMBL" id="SES87909.1"/>
    </source>
</evidence>
<protein>
    <submittedName>
        <fullName evidence="3">Glycosyl transferase family 90</fullName>
    </submittedName>
</protein>
<dbReference type="GO" id="GO:0016740">
    <property type="term" value="F:transferase activity"/>
    <property type="evidence" value="ECO:0007669"/>
    <property type="project" value="UniProtKB-KW"/>
</dbReference>
<dbReference type="EMBL" id="FOHZ01000002">
    <property type="protein sequence ID" value="SES87909.1"/>
    <property type="molecule type" value="Genomic_DNA"/>
</dbReference>
<keyword evidence="4" id="KW-1185">Reference proteome</keyword>
<dbReference type="PANTHER" id="PTHR12203:SF35">
    <property type="entry name" value="PROTEIN O-GLUCOSYLTRANSFERASE 1"/>
    <property type="match status" value="1"/>
</dbReference>
<gene>
    <name evidence="3" type="ORF">SAMN04487962_102160</name>
</gene>
<proteinExistence type="predicted"/>
<dbReference type="Proteomes" id="UP000198762">
    <property type="component" value="Unassembled WGS sequence"/>
</dbReference>
<dbReference type="Pfam" id="PF05686">
    <property type="entry name" value="Glyco_transf_90"/>
    <property type="match status" value="1"/>
</dbReference>
<dbReference type="AlphaFoldDB" id="A0A1I0A1V0"/>
<dbReference type="PANTHER" id="PTHR12203">
    <property type="entry name" value="KDEL LYS-ASP-GLU-LEU CONTAINING - RELATED"/>
    <property type="match status" value="1"/>
</dbReference>
<dbReference type="RefSeq" id="WP_091848845.1">
    <property type="nucleotide sequence ID" value="NZ_FOHZ01000002.1"/>
</dbReference>
<dbReference type="STRING" id="430453.SAMN04487962_102160"/>
<accession>A0A1I0A1V0</accession>
<feature type="domain" description="Glycosyl transferase CAP10" evidence="2">
    <location>
        <begin position="101"/>
        <end position="313"/>
    </location>
</feature>
<dbReference type="InterPro" id="IPR006598">
    <property type="entry name" value="CAP10"/>
</dbReference>
<dbReference type="InterPro" id="IPR051091">
    <property type="entry name" value="O-Glucosyltr/Glycosyltrsf_90"/>
</dbReference>
<name>A0A1I0A1V0_9GAMM</name>
<sequence length="332" mass="39185">MFSKLSKQLHKASFYSRNQLRSLVPREIWQARRRALLAWYSRMDPQKRADIDARVSYYNRLERPVFPSGQWEAINRFSSRNKSSAYCADFQHLIRHFPGHLLVNYRFGDITEFQQEPTLVKSRPVTSPRLNENSLLLKLNSVRHYRFCKDPIAFRDKQPRAVWRGKSNREHRIDFARRFMDHPRCNIGCTRHKEPAPQPWHKPFMSIPEQLGYQFIVSVEGIDVATNLKWIMASNSLCLMRRPRYETWFMEGTLVPGYHYVELRDDHSDLPDKIDYYYRHPDEAEAIIANAQRHVARFRDRGIEDLVGLLVMERLFQLSGQVGPARLPIAAG</sequence>
<evidence type="ECO:0000313" key="4">
    <source>
        <dbReference type="Proteomes" id="UP000198762"/>
    </source>
</evidence>
<organism evidence="3 4">
    <name type="scientific">Marinobacter segnicrescens</name>
    <dbReference type="NCBI Taxonomy" id="430453"/>
    <lineage>
        <taxon>Bacteria</taxon>
        <taxon>Pseudomonadati</taxon>
        <taxon>Pseudomonadota</taxon>
        <taxon>Gammaproteobacteria</taxon>
        <taxon>Pseudomonadales</taxon>
        <taxon>Marinobacteraceae</taxon>
        <taxon>Marinobacter</taxon>
    </lineage>
</organism>
<evidence type="ECO:0000259" key="2">
    <source>
        <dbReference type="SMART" id="SM00672"/>
    </source>
</evidence>